<dbReference type="SUPFAM" id="SSF50729">
    <property type="entry name" value="PH domain-like"/>
    <property type="match status" value="1"/>
</dbReference>
<evidence type="ECO:0000313" key="4">
    <source>
        <dbReference type="Proteomes" id="UP000681720"/>
    </source>
</evidence>
<feature type="region of interest" description="Disordered" evidence="1">
    <location>
        <begin position="383"/>
        <end position="411"/>
    </location>
</feature>
<feature type="region of interest" description="Disordered" evidence="1">
    <location>
        <begin position="272"/>
        <end position="292"/>
    </location>
</feature>
<dbReference type="Gene3D" id="2.30.29.30">
    <property type="entry name" value="Pleckstrin-homology domain (PH domain)/Phosphotyrosine-binding domain (PTB)"/>
    <property type="match status" value="1"/>
</dbReference>
<feature type="region of interest" description="Disordered" evidence="1">
    <location>
        <begin position="29"/>
        <end position="90"/>
    </location>
</feature>
<name>A0A8S2NT21_9BILA</name>
<feature type="region of interest" description="Disordered" evidence="1">
    <location>
        <begin position="217"/>
        <end position="238"/>
    </location>
</feature>
<evidence type="ECO:0000256" key="1">
    <source>
        <dbReference type="SAM" id="MobiDB-lite"/>
    </source>
</evidence>
<gene>
    <name evidence="3" type="ORF">GIL414_LOCUS12306</name>
</gene>
<feature type="compositionally biased region" description="Low complexity" evidence="1">
    <location>
        <begin position="272"/>
        <end position="283"/>
    </location>
</feature>
<proteinExistence type="predicted"/>
<dbReference type="SUPFAM" id="SSF144000">
    <property type="entry name" value="Oxysterol-binding protein-like"/>
    <property type="match status" value="1"/>
</dbReference>
<dbReference type="GO" id="GO:0015485">
    <property type="term" value="F:cholesterol binding"/>
    <property type="evidence" value="ECO:0007669"/>
    <property type="project" value="TreeGrafter"/>
</dbReference>
<dbReference type="Pfam" id="PF01237">
    <property type="entry name" value="Oxysterol_BP"/>
    <property type="match status" value="1"/>
</dbReference>
<accession>A0A8S2NT21</accession>
<dbReference type="InterPro" id="IPR011993">
    <property type="entry name" value="PH-like_dom_sf"/>
</dbReference>
<dbReference type="Proteomes" id="UP000681720">
    <property type="component" value="Unassembled WGS sequence"/>
</dbReference>
<sequence length="570" mass="65424">MSDQKSKKALKLKTLEEIQNDGVYEIHIFPRKRRTPPNKSHVPVTADEDDDVDDQLFSDSDIGDDSDDDVQGGVIDKSVSTTGPKRTKQRKRYAAEVLQGSPSDDPSKSMVTISNYIMKKRKWPYRGWHKRFFQLENGYLIYTKSEQDIKRGRLNAKCDIGLCFVTFIRETQRIDIDESNRVYHLKIKENKIFEQWLEQMALHRKYRQEILERHRPAIESENKQTNSENNTSNNVPPSPDSFLYKDFAGIQKQLSNLSDILEHIKVNTNCTSTSISSKSTEGSKVGGHTPSASISSVNSTTLLDMHRQDYYNGAKKIFDNLNNLYKYLSIAALEQQKQLTNTSIGDGDIVYHSLSPSASMSRQGSVFYDALDVHSALIANSGKDEFGKSSESESSSDGEDESHTSELDRQSDYRTRLNNVVGVIEDINGRLVHKLFGRWHEEVYCGNDQTAKCIWRQSAVPENSKQYYGFTRFAIELNELDEDLRQQLPATDTRFRPDQRLLEAGQVEQAEKEKARIEAAQRSRAATNSSPKWFKCEGDNYALIRDEDPSHYYWKKRENNWIGVEFTQLW</sequence>
<dbReference type="EMBL" id="CAJOBJ010004774">
    <property type="protein sequence ID" value="CAF4010966.1"/>
    <property type="molecule type" value="Genomic_DNA"/>
</dbReference>
<dbReference type="GO" id="GO:0005829">
    <property type="term" value="C:cytosol"/>
    <property type="evidence" value="ECO:0007669"/>
    <property type="project" value="TreeGrafter"/>
</dbReference>
<dbReference type="PANTHER" id="PTHR10972:SF203">
    <property type="entry name" value="OXYSTEROL-BINDING PROTEIN HOMOLOG 3"/>
    <property type="match status" value="1"/>
</dbReference>
<comment type="caution">
    <text evidence="3">The sequence shown here is derived from an EMBL/GenBank/DDBJ whole genome shotgun (WGS) entry which is preliminary data.</text>
</comment>
<feature type="domain" description="Pleckstrin homology" evidence="2">
    <location>
        <begin position="117"/>
        <end position="200"/>
    </location>
</feature>
<feature type="compositionally biased region" description="Basic and acidic residues" evidence="1">
    <location>
        <begin position="401"/>
        <end position="411"/>
    </location>
</feature>
<dbReference type="InterPro" id="IPR041680">
    <property type="entry name" value="PH_8"/>
</dbReference>
<dbReference type="GO" id="GO:0097038">
    <property type="term" value="C:perinuclear endoplasmic reticulum"/>
    <property type="evidence" value="ECO:0007669"/>
    <property type="project" value="TreeGrafter"/>
</dbReference>
<dbReference type="AlphaFoldDB" id="A0A8S2NT21"/>
<dbReference type="InterPro" id="IPR037239">
    <property type="entry name" value="OSBP_sf"/>
</dbReference>
<protein>
    <recommendedName>
        <fullName evidence="2">Pleckstrin homology domain-containing protein</fullName>
    </recommendedName>
</protein>
<dbReference type="GO" id="GO:0005886">
    <property type="term" value="C:plasma membrane"/>
    <property type="evidence" value="ECO:0007669"/>
    <property type="project" value="TreeGrafter"/>
</dbReference>
<organism evidence="3 4">
    <name type="scientific">Rotaria magnacalcarata</name>
    <dbReference type="NCBI Taxonomy" id="392030"/>
    <lineage>
        <taxon>Eukaryota</taxon>
        <taxon>Metazoa</taxon>
        <taxon>Spiralia</taxon>
        <taxon>Gnathifera</taxon>
        <taxon>Rotifera</taxon>
        <taxon>Eurotatoria</taxon>
        <taxon>Bdelloidea</taxon>
        <taxon>Philodinida</taxon>
        <taxon>Philodinidae</taxon>
        <taxon>Rotaria</taxon>
    </lineage>
</organism>
<feature type="compositionally biased region" description="Polar residues" evidence="1">
    <location>
        <begin position="223"/>
        <end position="235"/>
    </location>
</feature>
<feature type="compositionally biased region" description="Acidic residues" evidence="1">
    <location>
        <begin position="46"/>
        <end position="70"/>
    </location>
</feature>
<dbReference type="PANTHER" id="PTHR10972">
    <property type="entry name" value="OXYSTEROL-BINDING PROTEIN-RELATED"/>
    <property type="match status" value="1"/>
</dbReference>
<reference evidence="3" key="1">
    <citation type="submission" date="2021-02" db="EMBL/GenBank/DDBJ databases">
        <authorList>
            <person name="Nowell W R."/>
        </authorList>
    </citation>
    <scope>NUCLEOTIDE SEQUENCE</scope>
</reference>
<evidence type="ECO:0000259" key="2">
    <source>
        <dbReference type="Pfam" id="PF15409"/>
    </source>
</evidence>
<dbReference type="InterPro" id="IPR000648">
    <property type="entry name" value="Oxysterol-bd"/>
</dbReference>
<evidence type="ECO:0000313" key="3">
    <source>
        <dbReference type="EMBL" id="CAF4010966.1"/>
    </source>
</evidence>
<dbReference type="Pfam" id="PF15409">
    <property type="entry name" value="PH_8"/>
    <property type="match status" value="1"/>
</dbReference>